<reference evidence="1" key="1">
    <citation type="journal article" date="2019" name="bioRxiv">
        <title>The Genome of the Zebra Mussel, Dreissena polymorpha: A Resource for Invasive Species Research.</title>
        <authorList>
            <person name="McCartney M.A."/>
            <person name="Auch B."/>
            <person name="Kono T."/>
            <person name="Mallez S."/>
            <person name="Zhang Y."/>
            <person name="Obille A."/>
            <person name="Becker A."/>
            <person name="Abrahante J.E."/>
            <person name="Garbe J."/>
            <person name="Badalamenti J.P."/>
            <person name="Herman A."/>
            <person name="Mangelson H."/>
            <person name="Liachko I."/>
            <person name="Sullivan S."/>
            <person name="Sone E.D."/>
            <person name="Koren S."/>
            <person name="Silverstein K.A.T."/>
            <person name="Beckman K.B."/>
            <person name="Gohl D.M."/>
        </authorList>
    </citation>
    <scope>NUCLEOTIDE SEQUENCE</scope>
    <source>
        <strain evidence="1">Duluth1</strain>
        <tissue evidence="1">Whole animal</tissue>
    </source>
</reference>
<evidence type="ECO:0008006" key="3">
    <source>
        <dbReference type="Google" id="ProtNLM"/>
    </source>
</evidence>
<keyword evidence="2" id="KW-1185">Reference proteome</keyword>
<protein>
    <recommendedName>
        <fullName evidence="3">Cadherin domain-containing protein</fullName>
    </recommendedName>
</protein>
<evidence type="ECO:0000313" key="2">
    <source>
        <dbReference type="Proteomes" id="UP000828390"/>
    </source>
</evidence>
<gene>
    <name evidence="1" type="ORF">DPMN_050933</name>
</gene>
<evidence type="ECO:0000313" key="1">
    <source>
        <dbReference type="EMBL" id="KAH3725103.1"/>
    </source>
</evidence>
<comment type="caution">
    <text evidence="1">The sequence shown here is derived from an EMBL/GenBank/DDBJ whole genome shotgun (WGS) entry which is preliminary data.</text>
</comment>
<dbReference type="EMBL" id="JAIWYP010000012">
    <property type="protein sequence ID" value="KAH3725103.1"/>
    <property type="molecule type" value="Genomic_DNA"/>
</dbReference>
<name>A0A9D4CH09_DREPO</name>
<sequence length="136" mass="14680">MHVSVQPSSISLDFNHTYFTSNVSDVISGNVIANYSDGTTLMIPIKLTIVDINDPPVFISRVSLNSTLSEASPVGYEIFTVTVADPDSKVELSTTSDLVAIHQEVSNATDGTGLYLFTLRINKPLDVDTPNEAFIS</sequence>
<dbReference type="Proteomes" id="UP000828390">
    <property type="component" value="Unassembled WGS sequence"/>
</dbReference>
<dbReference type="AlphaFoldDB" id="A0A9D4CH09"/>
<reference evidence="1" key="2">
    <citation type="submission" date="2020-11" db="EMBL/GenBank/DDBJ databases">
        <authorList>
            <person name="McCartney M.A."/>
            <person name="Auch B."/>
            <person name="Kono T."/>
            <person name="Mallez S."/>
            <person name="Becker A."/>
            <person name="Gohl D.M."/>
            <person name="Silverstein K.A.T."/>
            <person name="Koren S."/>
            <person name="Bechman K.B."/>
            <person name="Herman A."/>
            <person name="Abrahante J.E."/>
            <person name="Garbe J."/>
        </authorList>
    </citation>
    <scope>NUCLEOTIDE SEQUENCE</scope>
    <source>
        <strain evidence="1">Duluth1</strain>
        <tissue evidence="1">Whole animal</tissue>
    </source>
</reference>
<accession>A0A9D4CH09</accession>
<dbReference type="Gene3D" id="2.60.40.60">
    <property type="entry name" value="Cadherins"/>
    <property type="match status" value="1"/>
</dbReference>
<proteinExistence type="predicted"/>
<organism evidence="1 2">
    <name type="scientific">Dreissena polymorpha</name>
    <name type="common">Zebra mussel</name>
    <name type="synonym">Mytilus polymorpha</name>
    <dbReference type="NCBI Taxonomy" id="45954"/>
    <lineage>
        <taxon>Eukaryota</taxon>
        <taxon>Metazoa</taxon>
        <taxon>Spiralia</taxon>
        <taxon>Lophotrochozoa</taxon>
        <taxon>Mollusca</taxon>
        <taxon>Bivalvia</taxon>
        <taxon>Autobranchia</taxon>
        <taxon>Heteroconchia</taxon>
        <taxon>Euheterodonta</taxon>
        <taxon>Imparidentia</taxon>
        <taxon>Neoheterodontei</taxon>
        <taxon>Myida</taxon>
        <taxon>Dreissenoidea</taxon>
        <taxon>Dreissenidae</taxon>
        <taxon>Dreissena</taxon>
    </lineage>
</organism>